<comment type="caution">
    <text evidence="6">The sequence shown here is derived from an EMBL/GenBank/DDBJ whole genome shotgun (WGS) entry which is preliminary data.</text>
</comment>
<keyword evidence="4" id="KW-0804">Transcription</keyword>
<dbReference type="PANTHER" id="PTHR30126:SF22">
    <property type="entry name" value="HTH-TYPE TRANSCRIPTIONAL REGULATOR YHAJ-RELATED"/>
    <property type="match status" value="1"/>
</dbReference>
<evidence type="ECO:0000313" key="6">
    <source>
        <dbReference type="EMBL" id="GLS92101.1"/>
    </source>
</evidence>
<dbReference type="InterPro" id="IPR005119">
    <property type="entry name" value="LysR_subst-bd"/>
</dbReference>
<evidence type="ECO:0000256" key="3">
    <source>
        <dbReference type="ARBA" id="ARBA00023125"/>
    </source>
</evidence>
<dbReference type="Proteomes" id="UP001157353">
    <property type="component" value="Unassembled WGS sequence"/>
</dbReference>
<evidence type="ECO:0000313" key="7">
    <source>
        <dbReference type="Proteomes" id="UP001157353"/>
    </source>
</evidence>
<dbReference type="EMBL" id="BSPQ01000018">
    <property type="protein sequence ID" value="GLS92101.1"/>
    <property type="molecule type" value="Genomic_DNA"/>
</dbReference>
<dbReference type="Pfam" id="PF00126">
    <property type="entry name" value="HTH_1"/>
    <property type="match status" value="1"/>
</dbReference>
<dbReference type="PANTHER" id="PTHR30126">
    <property type="entry name" value="HTH-TYPE TRANSCRIPTIONAL REGULATOR"/>
    <property type="match status" value="1"/>
</dbReference>
<organism evidence="6 7">
    <name type="scientific">Psychromonas marina</name>
    <dbReference type="NCBI Taxonomy" id="88364"/>
    <lineage>
        <taxon>Bacteria</taxon>
        <taxon>Pseudomonadati</taxon>
        <taxon>Pseudomonadota</taxon>
        <taxon>Gammaproteobacteria</taxon>
        <taxon>Alteromonadales</taxon>
        <taxon>Psychromonadaceae</taxon>
        <taxon>Psychromonas</taxon>
    </lineage>
</organism>
<keyword evidence="3" id="KW-0238">DNA-binding</keyword>
<dbReference type="InterPro" id="IPR000847">
    <property type="entry name" value="LysR_HTH_N"/>
</dbReference>
<evidence type="ECO:0000256" key="1">
    <source>
        <dbReference type="ARBA" id="ARBA00009437"/>
    </source>
</evidence>
<comment type="similarity">
    <text evidence="1">Belongs to the LysR transcriptional regulatory family.</text>
</comment>
<dbReference type="InterPro" id="IPR036388">
    <property type="entry name" value="WH-like_DNA-bd_sf"/>
</dbReference>
<dbReference type="Gene3D" id="3.40.190.290">
    <property type="match status" value="1"/>
</dbReference>
<dbReference type="SUPFAM" id="SSF46785">
    <property type="entry name" value="Winged helix' DNA-binding domain"/>
    <property type="match status" value="1"/>
</dbReference>
<reference evidence="7" key="1">
    <citation type="journal article" date="2019" name="Int. J. Syst. Evol. Microbiol.">
        <title>The Global Catalogue of Microorganisms (GCM) 10K type strain sequencing project: providing services to taxonomists for standard genome sequencing and annotation.</title>
        <authorList>
            <consortium name="The Broad Institute Genomics Platform"/>
            <consortium name="The Broad Institute Genome Sequencing Center for Infectious Disease"/>
            <person name="Wu L."/>
            <person name="Ma J."/>
        </authorList>
    </citation>
    <scope>NUCLEOTIDE SEQUENCE [LARGE SCALE GENOMIC DNA]</scope>
    <source>
        <strain evidence="7">NBRC 103166</strain>
    </source>
</reference>
<gene>
    <name evidence="6" type="ORF">GCM10007916_31710</name>
</gene>
<dbReference type="InterPro" id="IPR036390">
    <property type="entry name" value="WH_DNA-bd_sf"/>
</dbReference>
<evidence type="ECO:0000256" key="4">
    <source>
        <dbReference type="ARBA" id="ARBA00023163"/>
    </source>
</evidence>
<name>A0ABQ6E525_9GAMM</name>
<proteinExistence type="inferred from homology"/>
<accession>A0ABQ6E525</accession>
<dbReference type="Pfam" id="PF03466">
    <property type="entry name" value="LysR_substrate"/>
    <property type="match status" value="1"/>
</dbReference>
<dbReference type="RefSeq" id="WP_284205197.1">
    <property type="nucleotide sequence ID" value="NZ_BSPQ01000018.1"/>
</dbReference>
<evidence type="ECO:0000256" key="2">
    <source>
        <dbReference type="ARBA" id="ARBA00023015"/>
    </source>
</evidence>
<keyword evidence="2" id="KW-0805">Transcription regulation</keyword>
<evidence type="ECO:0000259" key="5">
    <source>
        <dbReference type="PROSITE" id="PS50931"/>
    </source>
</evidence>
<keyword evidence="7" id="KW-1185">Reference proteome</keyword>
<sequence>MNINQIEMLLCTLNTGSIAAAARQMGKSRTTLSSALSALEDELGVKLFDRSGNRISATSIGEAIADDCQRLVALKNDIHTKCAQHLEDIDMTLRIVRDDALPEQFWRTLLYKLNQRFPSTNLSIYIAPSPELETMVEQNTVDVAYGLLPTYNDAKRTQQQELGKIRMMCVAHAEHPLNKLKKVHNTDLELYTQITLAFIDKANLTSTPSLSSNFIALTFYEHIRDAVIDKAGWSYVPWLLIKEPLLAGLLGVVKYNRAMHWLPYGELVKTENAQSVIIKWISAEVEQYLLSVSV</sequence>
<dbReference type="Gene3D" id="1.10.10.10">
    <property type="entry name" value="Winged helix-like DNA-binding domain superfamily/Winged helix DNA-binding domain"/>
    <property type="match status" value="1"/>
</dbReference>
<dbReference type="PROSITE" id="PS50931">
    <property type="entry name" value="HTH_LYSR"/>
    <property type="match status" value="1"/>
</dbReference>
<dbReference type="CDD" id="cd05466">
    <property type="entry name" value="PBP2_LTTR_substrate"/>
    <property type="match status" value="1"/>
</dbReference>
<feature type="domain" description="HTH lysR-type" evidence="5">
    <location>
        <begin position="1"/>
        <end position="58"/>
    </location>
</feature>
<dbReference type="SUPFAM" id="SSF53850">
    <property type="entry name" value="Periplasmic binding protein-like II"/>
    <property type="match status" value="1"/>
</dbReference>
<protein>
    <submittedName>
        <fullName evidence="6">LysR family transcriptional regulator</fullName>
    </submittedName>
</protein>